<feature type="non-terminal residue" evidence="3">
    <location>
        <position position="340"/>
    </location>
</feature>
<evidence type="ECO:0000256" key="2">
    <source>
        <dbReference type="SAM" id="MobiDB-lite"/>
    </source>
</evidence>
<sequence length="340" mass="38335">MDPFLLRWYANTVTGEMAARGDLQGIKWIAEKYLPDEFLTESVAQASSNGHISILKWLWENHHEMTYWGGIELSGAIKNNQYEAVEWLRTHIDLRFECAQHVIEYAAMFGNLEIVEWLFNMFDVEIVTALNSAANSHHWGIMRWLISNGKRSDLNAARNDENIYTTPAQHGNLDMVKFLFDRGIMISSESSDEELATLHQAAVAAVKPVRKIKKVKKPATEASTDVTADVTGKKRPVDDSTDVVDAEEAQKLKREARKKRKAEEKLAREAAKKKQQQEQLANERATKGRAYTLSMAIPGSILDNAQTKELKTYLAGQVARAAVIFQVDEIVVFDDQLGSN</sequence>
<accession>A0A2P4YQ47</accession>
<dbReference type="InterPro" id="IPR029028">
    <property type="entry name" value="Alpha/beta_knot_MTases"/>
</dbReference>
<dbReference type="AlphaFoldDB" id="A0A2P4YQ47"/>
<reference evidence="3 4" key="1">
    <citation type="journal article" date="2017" name="Genome Biol. Evol.">
        <title>Phytophthora megakarya and P. palmivora, closely related causal agents of cacao black pod rot, underwent increases in genome sizes and gene numbers by different mechanisms.</title>
        <authorList>
            <person name="Ali S.S."/>
            <person name="Shao J."/>
            <person name="Lary D.J."/>
            <person name="Kronmiller B."/>
            <person name="Shen D."/>
            <person name="Strem M.D."/>
            <person name="Amoako-Attah I."/>
            <person name="Akrofi A.Y."/>
            <person name="Begoude B.A."/>
            <person name="Ten Hoopen G.M."/>
            <person name="Coulibaly K."/>
            <person name="Kebe B.I."/>
            <person name="Melnick R.L."/>
            <person name="Guiltinan M.J."/>
            <person name="Tyler B.M."/>
            <person name="Meinhardt L.W."/>
            <person name="Bailey B.A."/>
        </authorList>
    </citation>
    <scope>NUCLEOTIDE SEQUENCE [LARGE SCALE GENOMIC DNA]</scope>
    <source>
        <strain evidence="4">sbr112.9</strain>
    </source>
</reference>
<dbReference type="InterPro" id="IPR029026">
    <property type="entry name" value="tRNA_m1G_MTases_N"/>
</dbReference>
<dbReference type="InterPro" id="IPR036770">
    <property type="entry name" value="Ankyrin_rpt-contain_sf"/>
</dbReference>
<dbReference type="Pfam" id="PF02598">
    <property type="entry name" value="Methyltrn_RNA_3"/>
    <property type="match status" value="1"/>
</dbReference>
<evidence type="ECO:0000313" key="4">
    <source>
        <dbReference type="Proteomes" id="UP000237271"/>
    </source>
</evidence>
<dbReference type="Gene3D" id="1.25.40.20">
    <property type="entry name" value="Ankyrin repeat-containing domain"/>
    <property type="match status" value="1"/>
</dbReference>
<dbReference type="PANTHER" id="PTHR12150:SF13">
    <property type="entry name" value="METHYLTRANSFERASE C9ORF114-RELATED"/>
    <property type="match status" value="1"/>
</dbReference>
<dbReference type="InterPro" id="IPR003750">
    <property type="entry name" value="Put_MeTrfase-C9orf114-like"/>
</dbReference>
<dbReference type="Proteomes" id="UP000237271">
    <property type="component" value="Unassembled WGS sequence"/>
</dbReference>
<dbReference type="SUPFAM" id="SSF48403">
    <property type="entry name" value="Ankyrin repeat"/>
    <property type="match status" value="1"/>
</dbReference>
<evidence type="ECO:0000313" key="3">
    <source>
        <dbReference type="EMBL" id="POM79932.1"/>
    </source>
</evidence>
<name>A0A2P4YQ47_9STRA</name>
<keyword evidence="4" id="KW-1185">Reference proteome</keyword>
<dbReference type="Pfam" id="PF12796">
    <property type="entry name" value="Ank_2"/>
    <property type="match status" value="1"/>
</dbReference>
<dbReference type="EMBL" id="NCKW01000864">
    <property type="protein sequence ID" value="POM79932.1"/>
    <property type="molecule type" value="Genomic_DNA"/>
</dbReference>
<gene>
    <name evidence="3" type="ORF">PHPALM_2292</name>
</gene>
<dbReference type="InterPro" id="IPR002110">
    <property type="entry name" value="Ankyrin_rpt"/>
</dbReference>
<dbReference type="Gene3D" id="3.40.1280.10">
    <property type="match status" value="1"/>
</dbReference>
<dbReference type="PANTHER" id="PTHR12150">
    <property type="entry name" value="CLASS IV SAM-BINDING METHYLTRANSFERASE-RELATED"/>
    <property type="match status" value="1"/>
</dbReference>
<feature type="compositionally biased region" description="Basic and acidic residues" evidence="2">
    <location>
        <begin position="261"/>
        <end position="276"/>
    </location>
</feature>
<evidence type="ECO:0000256" key="1">
    <source>
        <dbReference type="ARBA" id="ARBA00009841"/>
    </source>
</evidence>
<dbReference type="OrthoDB" id="151517at2759"/>
<dbReference type="SUPFAM" id="SSF75217">
    <property type="entry name" value="alpha/beta knot"/>
    <property type="match status" value="1"/>
</dbReference>
<proteinExistence type="inferred from homology"/>
<protein>
    <submittedName>
        <fullName evidence="3">Uncharacterized protein</fullName>
    </submittedName>
</protein>
<comment type="similarity">
    <text evidence="1">Belongs to the class IV-like SAM-binding methyltransferase superfamily.</text>
</comment>
<feature type="region of interest" description="Disordered" evidence="2">
    <location>
        <begin position="216"/>
        <end position="285"/>
    </location>
</feature>
<comment type="caution">
    <text evidence="3">The sequence shown here is derived from an EMBL/GenBank/DDBJ whole genome shotgun (WGS) entry which is preliminary data.</text>
</comment>
<organism evidence="3 4">
    <name type="scientific">Phytophthora palmivora</name>
    <dbReference type="NCBI Taxonomy" id="4796"/>
    <lineage>
        <taxon>Eukaryota</taxon>
        <taxon>Sar</taxon>
        <taxon>Stramenopiles</taxon>
        <taxon>Oomycota</taxon>
        <taxon>Peronosporomycetes</taxon>
        <taxon>Peronosporales</taxon>
        <taxon>Peronosporaceae</taxon>
        <taxon>Phytophthora</taxon>
    </lineage>
</organism>